<protein>
    <submittedName>
        <fullName evidence="3">Transposase</fullName>
    </submittedName>
</protein>
<evidence type="ECO:0000313" key="3">
    <source>
        <dbReference type="EMBL" id="PYE49410.1"/>
    </source>
</evidence>
<dbReference type="PANTHER" id="PTHR30007:SF0">
    <property type="entry name" value="TRANSPOSASE"/>
    <property type="match status" value="1"/>
</dbReference>
<dbReference type="AlphaFoldDB" id="A0A318SCJ1"/>
<feature type="domain" description="Transposase IS4-like" evidence="1">
    <location>
        <begin position="97"/>
        <end position="274"/>
    </location>
</feature>
<accession>A0A318SCJ1</accession>
<dbReference type="PANTHER" id="PTHR30007">
    <property type="entry name" value="PHP DOMAIN PROTEIN"/>
    <property type="match status" value="1"/>
</dbReference>
<dbReference type="Pfam" id="PF13340">
    <property type="entry name" value="DUF4096"/>
    <property type="match status" value="1"/>
</dbReference>
<dbReference type="Pfam" id="PF01609">
    <property type="entry name" value="DDE_Tnp_1"/>
    <property type="match status" value="1"/>
</dbReference>
<sequence length="286" mass="33077">MTRFPSDLTDAEWVILAPLLPVPEHPGRPRKWSLRLILDGIFYSLRTGCAWRYLPDHYPPWQSAFHYFHIWRISGLWEVLNAQLRERVREAAGRLAQPSACILDSQTVKTTEQGGVKGYDGGKKIKGRKRHVLVDTQGLLLKVKILAANVTDRLGGELLLPLAKPLFARLSHLFVDGGYKGKWVEWVKQTLHWTVEVVQRPDANIRGYWLLEGHELTPEQIKTLRGFRDFKVIPRRWVVERTFAWTSRNRRLAKDYERLPEMGEALMYAAMVRLMLTRLASEKSAS</sequence>
<name>A0A318SCJ1_9DEIO</name>
<comment type="caution">
    <text evidence="3">The sequence shown here is derived from an EMBL/GenBank/DDBJ whole genome shotgun (WGS) entry which is preliminary data.</text>
</comment>
<dbReference type="GO" id="GO:0006313">
    <property type="term" value="P:DNA transposition"/>
    <property type="evidence" value="ECO:0007669"/>
    <property type="project" value="InterPro"/>
</dbReference>
<dbReference type="GO" id="GO:0004803">
    <property type="term" value="F:transposase activity"/>
    <property type="evidence" value="ECO:0007669"/>
    <property type="project" value="InterPro"/>
</dbReference>
<gene>
    <name evidence="3" type="ORF">DES52_1234</name>
</gene>
<evidence type="ECO:0000259" key="1">
    <source>
        <dbReference type="Pfam" id="PF01609"/>
    </source>
</evidence>
<dbReference type="Proteomes" id="UP000248326">
    <property type="component" value="Unassembled WGS sequence"/>
</dbReference>
<organism evidence="3 4">
    <name type="scientific">Deinococcus yavapaiensis KR-236</name>
    <dbReference type="NCBI Taxonomy" id="694435"/>
    <lineage>
        <taxon>Bacteria</taxon>
        <taxon>Thermotogati</taxon>
        <taxon>Deinococcota</taxon>
        <taxon>Deinococci</taxon>
        <taxon>Deinococcales</taxon>
        <taxon>Deinococcaceae</taxon>
        <taxon>Deinococcus</taxon>
    </lineage>
</organism>
<dbReference type="EMBL" id="QJSX01000023">
    <property type="protein sequence ID" value="PYE49410.1"/>
    <property type="molecule type" value="Genomic_DNA"/>
</dbReference>
<dbReference type="GO" id="GO:0003677">
    <property type="term" value="F:DNA binding"/>
    <property type="evidence" value="ECO:0007669"/>
    <property type="project" value="InterPro"/>
</dbReference>
<feature type="domain" description="Insertion element IS402-like" evidence="2">
    <location>
        <begin position="8"/>
        <end position="80"/>
    </location>
</feature>
<dbReference type="InterPro" id="IPR002559">
    <property type="entry name" value="Transposase_11"/>
</dbReference>
<reference evidence="3 4" key="1">
    <citation type="submission" date="2018-06" db="EMBL/GenBank/DDBJ databases">
        <title>Genomic Encyclopedia of Type Strains, Phase IV (KMG-IV): sequencing the most valuable type-strain genomes for metagenomic binning, comparative biology and taxonomic classification.</title>
        <authorList>
            <person name="Goeker M."/>
        </authorList>
    </citation>
    <scope>NUCLEOTIDE SEQUENCE [LARGE SCALE GENOMIC DNA]</scope>
    <source>
        <strain evidence="3 4">DSM 18048</strain>
    </source>
</reference>
<dbReference type="RefSeq" id="WP_110888662.1">
    <property type="nucleotide sequence ID" value="NZ_QJSX01000023.1"/>
</dbReference>
<dbReference type="NCBIfam" id="NF033580">
    <property type="entry name" value="transpos_IS5_3"/>
    <property type="match status" value="1"/>
</dbReference>
<evidence type="ECO:0000313" key="4">
    <source>
        <dbReference type="Proteomes" id="UP000248326"/>
    </source>
</evidence>
<dbReference type="OrthoDB" id="61310at2"/>
<evidence type="ECO:0000259" key="2">
    <source>
        <dbReference type="Pfam" id="PF13340"/>
    </source>
</evidence>
<keyword evidence="4" id="KW-1185">Reference proteome</keyword>
<proteinExistence type="predicted"/>
<dbReference type="InterPro" id="IPR025161">
    <property type="entry name" value="IS402-like_dom"/>
</dbReference>